<gene>
    <name evidence="2" type="ORF">Tco_0953594</name>
</gene>
<name>A0ABQ5E437_9ASTR</name>
<dbReference type="Proteomes" id="UP001151760">
    <property type="component" value="Unassembled WGS sequence"/>
</dbReference>
<proteinExistence type="predicted"/>
<evidence type="ECO:0000313" key="3">
    <source>
        <dbReference type="Proteomes" id="UP001151760"/>
    </source>
</evidence>
<feature type="compositionally biased region" description="Acidic residues" evidence="1">
    <location>
        <begin position="68"/>
        <end position="77"/>
    </location>
</feature>
<feature type="compositionally biased region" description="Basic and acidic residues" evidence="1">
    <location>
        <begin position="27"/>
        <end position="49"/>
    </location>
</feature>
<organism evidence="2 3">
    <name type="scientific">Tanacetum coccineum</name>
    <dbReference type="NCBI Taxonomy" id="301880"/>
    <lineage>
        <taxon>Eukaryota</taxon>
        <taxon>Viridiplantae</taxon>
        <taxon>Streptophyta</taxon>
        <taxon>Embryophyta</taxon>
        <taxon>Tracheophyta</taxon>
        <taxon>Spermatophyta</taxon>
        <taxon>Magnoliopsida</taxon>
        <taxon>eudicotyledons</taxon>
        <taxon>Gunneridae</taxon>
        <taxon>Pentapetalae</taxon>
        <taxon>asterids</taxon>
        <taxon>campanulids</taxon>
        <taxon>Asterales</taxon>
        <taxon>Asteraceae</taxon>
        <taxon>Asteroideae</taxon>
        <taxon>Anthemideae</taxon>
        <taxon>Anthemidinae</taxon>
        <taxon>Tanacetum</taxon>
    </lineage>
</organism>
<evidence type="ECO:0000256" key="1">
    <source>
        <dbReference type="SAM" id="MobiDB-lite"/>
    </source>
</evidence>
<dbReference type="EMBL" id="BQNB010015851">
    <property type="protein sequence ID" value="GJT44879.1"/>
    <property type="molecule type" value="Genomic_DNA"/>
</dbReference>
<evidence type="ECO:0000313" key="2">
    <source>
        <dbReference type="EMBL" id="GJT44879.1"/>
    </source>
</evidence>
<accession>A0ABQ5E437</accession>
<feature type="region of interest" description="Disordered" evidence="1">
    <location>
        <begin position="27"/>
        <end position="79"/>
    </location>
</feature>
<comment type="caution">
    <text evidence="2">The sequence shown here is derived from an EMBL/GenBank/DDBJ whole genome shotgun (WGS) entry which is preliminary data.</text>
</comment>
<sequence>MMNYLKNQGTCKLYQLKNLRFEEVKEEFDKSVKQKRLKSDEAKDDEPTKKTGKRRKQMARKGLHTDLDKDDSEDSDEATMKSPSIVTYKIIKQGERGVYQIVREEMETEYSVLNLGAYVEEDELEKVLGILKNMFEEPLSTDPIWSLLGQQRIISWRYYDTCKVHCLNLESMDIYMLIERQYPLSAEVCKALLDKKLQGGKLDEKCYKMLKMMEKQAGIMK</sequence>
<reference evidence="2" key="2">
    <citation type="submission" date="2022-01" db="EMBL/GenBank/DDBJ databases">
        <authorList>
            <person name="Yamashiro T."/>
            <person name="Shiraishi A."/>
            <person name="Satake H."/>
            <person name="Nakayama K."/>
        </authorList>
    </citation>
    <scope>NUCLEOTIDE SEQUENCE</scope>
</reference>
<reference evidence="2" key="1">
    <citation type="journal article" date="2022" name="Int. J. Mol. Sci.">
        <title>Draft Genome of Tanacetum Coccineum: Genomic Comparison of Closely Related Tanacetum-Family Plants.</title>
        <authorList>
            <person name="Yamashiro T."/>
            <person name="Shiraishi A."/>
            <person name="Nakayama K."/>
            <person name="Satake H."/>
        </authorList>
    </citation>
    <scope>NUCLEOTIDE SEQUENCE</scope>
</reference>
<keyword evidence="3" id="KW-1185">Reference proteome</keyword>
<feature type="compositionally biased region" description="Basic residues" evidence="1">
    <location>
        <begin position="50"/>
        <end position="62"/>
    </location>
</feature>
<protein>
    <submittedName>
        <fullName evidence="2">Uncharacterized protein</fullName>
    </submittedName>
</protein>